<protein>
    <submittedName>
        <fullName evidence="2">Uncharacterized protein</fullName>
    </submittedName>
</protein>
<name>A0AAD7BC87_9AGAR</name>
<dbReference type="AlphaFoldDB" id="A0AAD7BC87"/>
<gene>
    <name evidence="2" type="ORF">FB45DRAFT_1008026</name>
</gene>
<dbReference type="Proteomes" id="UP001221142">
    <property type="component" value="Unassembled WGS sequence"/>
</dbReference>
<evidence type="ECO:0000313" key="2">
    <source>
        <dbReference type="EMBL" id="KAJ7616562.1"/>
    </source>
</evidence>
<evidence type="ECO:0000313" key="3">
    <source>
        <dbReference type="Proteomes" id="UP001221142"/>
    </source>
</evidence>
<accession>A0AAD7BC87</accession>
<organism evidence="2 3">
    <name type="scientific">Roridomyces roridus</name>
    <dbReference type="NCBI Taxonomy" id="1738132"/>
    <lineage>
        <taxon>Eukaryota</taxon>
        <taxon>Fungi</taxon>
        <taxon>Dikarya</taxon>
        <taxon>Basidiomycota</taxon>
        <taxon>Agaricomycotina</taxon>
        <taxon>Agaricomycetes</taxon>
        <taxon>Agaricomycetidae</taxon>
        <taxon>Agaricales</taxon>
        <taxon>Marasmiineae</taxon>
        <taxon>Mycenaceae</taxon>
        <taxon>Roridomyces</taxon>
    </lineage>
</organism>
<dbReference type="EMBL" id="JARKIF010000022">
    <property type="protein sequence ID" value="KAJ7616562.1"/>
    <property type="molecule type" value="Genomic_DNA"/>
</dbReference>
<feature type="region of interest" description="Disordered" evidence="1">
    <location>
        <begin position="56"/>
        <end position="78"/>
    </location>
</feature>
<proteinExistence type="predicted"/>
<reference evidence="2" key="1">
    <citation type="submission" date="2023-03" db="EMBL/GenBank/DDBJ databases">
        <title>Massive genome expansion in bonnet fungi (Mycena s.s.) driven by repeated elements and novel gene families across ecological guilds.</title>
        <authorList>
            <consortium name="Lawrence Berkeley National Laboratory"/>
            <person name="Harder C.B."/>
            <person name="Miyauchi S."/>
            <person name="Viragh M."/>
            <person name="Kuo A."/>
            <person name="Thoen E."/>
            <person name="Andreopoulos B."/>
            <person name="Lu D."/>
            <person name="Skrede I."/>
            <person name="Drula E."/>
            <person name="Henrissat B."/>
            <person name="Morin E."/>
            <person name="Kohler A."/>
            <person name="Barry K."/>
            <person name="LaButti K."/>
            <person name="Morin E."/>
            <person name="Salamov A."/>
            <person name="Lipzen A."/>
            <person name="Mereny Z."/>
            <person name="Hegedus B."/>
            <person name="Baldrian P."/>
            <person name="Stursova M."/>
            <person name="Weitz H."/>
            <person name="Taylor A."/>
            <person name="Grigoriev I.V."/>
            <person name="Nagy L.G."/>
            <person name="Martin F."/>
            <person name="Kauserud H."/>
        </authorList>
    </citation>
    <scope>NUCLEOTIDE SEQUENCE</scope>
    <source>
        <strain evidence="2">9284</strain>
    </source>
</reference>
<keyword evidence="3" id="KW-1185">Reference proteome</keyword>
<comment type="caution">
    <text evidence="2">The sequence shown here is derived from an EMBL/GenBank/DDBJ whole genome shotgun (WGS) entry which is preliminary data.</text>
</comment>
<sequence>MCEGDLRWHRFVHGERAILLSEHSASMTTSTIIESHARRWLTPFEKAAQTYFPYRTSPTERESSGRLGGVRSVCAEQD</sequence>
<evidence type="ECO:0000256" key="1">
    <source>
        <dbReference type="SAM" id="MobiDB-lite"/>
    </source>
</evidence>